<feature type="signal peptide" evidence="1">
    <location>
        <begin position="1"/>
        <end position="23"/>
    </location>
</feature>
<dbReference type="Proteomes" id="UP000199239">
    <property type="component" value="Unassembled WGS sequence"/>
</dbReference>
<dbReference type="EMBL" id="FPAJ01000005">
    <property type="protein sequence ID" value="SFT06171.1"/>
    <property type="molecule type" value="Genomic_DNA"/>
</dbReference>
<keyword evidence="1" id="KW-0732">Signal</keyword>
<accession>A0A1I6UXH7</accession>
<evidence type="ECO:0000313" key="4">
    <source>
        <dbReference type="Proteomes" id="UP000199239"/>
    </source>
</evidence>
<gene>
    <name evidence="3" type="ORF">SAMN04488040_2931</name>
</gene>
<dbReference type="InterPro" id="IPR007921">
    <property type="entry name" value="CHAP_dom"/>
</dbReference>
<dbReference type="PROSITE" id="PS50911">
    <property type="entry name" value="CHAP"/>
    <property type="match status" value="1"/>
</dbReference>
<dbReference type="STRING" id="394264.SAMN04488040_2931"/>
<dbReference type="PROSITE" id="PS51257">
    <property type="entry name" value="PROKAR_LIPOPROTEIN"/>
    <property type="match status" value="1"/>
</dbReference>
<evidence type="ECO:0000259" key="2">
    <source>
        <dbReference type="PROSITE" id="PS50911"/>
    </source>
</evidence>
<organism evidence="3 4">
    <name type="scientific">Sulfitobacter marinus</name>
    <dbReference type="NCBI Taxonomy" id="394264"/>
    <lineage>
        <taxon>Bacteria</taxon>
        <taxon>Pseudomonadati</taxon>
        <taxon>Pseudomonadota</taxon>
        <taxon>Alphaproteobacteria</taxon>
        <taxon>Rhodobacterales</taxon>
        <taxon>Roseobacteraceae</taxon>
        <taxon>Sulfitobacter</taxon>
    </lineage>
</organism>
<feature type="chain" id="PRO_5011613511" evidence="1">
    <location>
        <begin position="24"/>
        <end position="203"/>
    </location>
</feature>
<protein>
    <submittedName>
        <fullName evidence="3">CHAP domain-containing protein</fullName>
    </submittedName>
</protein>
<dbReference type="OrthoDB" id="7279151at2"/>
<dbReference type="Pfam" id="PF05257">
    <property type="entry name" value="CHAP"/>
    <property type="match status" value="1"/>
</dbReference>
<proteinExistence type="predicted"/>
<dbReference type="RefSeq" id="WP_093917131.1">
    <property type="nucleotide sequence ID" value="NZ_FPAJ01000005.1"/>
</dbReference>
<sequence>MSVKHALSTKISIPFLCLGLLFAAGCSQSPSGLRTLSSADINPELHAIAIREVRSLQSQGRRVWCVPFARNASGVNIRGNANTWWGKAKGQYSRGKEPTAGAVMAFKATRRNPMGHVAVVSKVVSPREVLVDHANWKRNKISLQMSVIDVSPRNDWTSVRLESQSNSYGSVYPVNGFIYPDDHLHRNKRTASKPVFALMERGS</sequence>
<dbReference type="Gene3D" id="3.90.1720.10">
    <property type="entry name" value="endopeptidase domain like (from Nostoc punctiforme)"/>
    <property type="match status" value="1"/>
</dbReference>
<keyword evidence="4" id="KW-1185">Reference proteome</keyword>
<dbReference type="AlphaFoldDB" id="A0A1I6UXH7"/>
<feature type="domain" description="Peptidase C51" evidence="2">
    <location>
        <begin position="40"/>
        <end position="160"/>
    </location>
</feature>
<dbReference type="InterPro" id="IPR038765">
    <property type="entry name" value="Papain-like_cys_pep_sf"/>
</dbReference>
<evidence type="ECO:0000256" key="1">
    <source>
        <dbReference type="SAM" id="SignalP"/>
    </source>
</evidence>
<name>A0A1I6UXH7_9RHOB</name>
<reference evidence="4" key="1">
    <citation type="submission" date="2016-10" db="EMBL/GenBank/DDBJ databases">
        <authorList>
            <person name="Varghese N."/>
            <person name="Submissions S."/>
        </authorList>
    </citation>
    <scope>NUCLEOTIDE SEQUENCE [LARGE SCALE GENOMIC DNA]</scope>
    <source>
        <strain evidence="4">DSM 23422</strain>
    </source>
</reference>
<dbReference type="SUPFAM" id="SSF54001">
    <property type="entry name" value="Cysteine proteinases"/>
    <property type="match status" value="1"/>
</dbReference>
<evidence type="ECO:0000313" key="3">
    <source>
        <dbReference type="EMBL" id="SFT06171.1"/>
    </source>
</evidence>